<dbReference type="InterPro" id="IPR023405">
    <property type="entry name" value="Topo_IA_core_domain"/>
</dbReference>
<evidence type="ECO:0000259" key="13">
    <source>
        <dbReference type="PROSITE" id="PS52039"/>
    </source>
</evidence>
<evidence type="ECO:0000256" key="1">
    <source>
        <dbReference type="ARBA" id="ARBA00000213"/>
    </source>
</evidence>
<feature type="site" description="Interaction with DNA" evidence="10">
    <location>
        <position position="31"/>
    </location>
</feature>
<dbReference type="Proteomes" id="UP000177346">
    <property type="component" value="Unassembled WGS sequence"/>
</dbReference>
<evidence type="ECO:0000256" key="2">
    <source>
        <dbReference type="ARBA" id="ARBA00009446"/>
    </source>
</evidence>
<dbReference type="EMBL" id="MFIF01000003">
    <property type="protein sequence ID" value="OGF87619.1"/>
    <property type="molecule type" value="Genomic_DNA"/>
</dbReference>
<dbReference type="InterPro" id="IPR003602">
    <property type="entry name" value="Topo_IA_DNA-bd_dom"/>
</dbReference>
<feature type="region of interest" description="Disordered" evidence="11">
    <location>
        <begin position="325"/>
        <end position="357"/>
    </location>
</feature>
<dbReference type="Gene3D" id="1.10.460.10">
    <property type="entry name" value="Topoisomerase I, domain 2"/>
    <property type="match status" value="1"/>
</dbReference>
<dbReference type="InterPro" id="IPR013498">
    <property type="entry name" value="Topo_IA_Znf"/>
</dbReference>
<dbReference type="Gene3D" id="2.70.20.10">
    <property type="entry name" value="Topoisomerase I, domain 3"/>
    <property type="match status" value="1"/>
</dbReference>
<dbReference type="InterPro" id="IPR013826">
    <property type="entry name" value="Topo_IA_cen_sub3"/>
</dbReference>
<dbReference type="PANTHER" id="PTHR42785">
    <property type="entry name" value="DNA TOPOISOMERASE, TYPE IA, CORE"/>
    <property type="match status" value="1"/>
</dbReference>
<dbReference type="PANTHER" id="PTHR42785:SF1">
    <property type="entry name" value="DNA TOPOISOMERASE"/>
    <property type="match status" value="1"/>
</dbReference>
<dbReference type="PROSITE" id="PS00396">
    <property type="entry name" value="TOPO_IA_1"/>
    <property type="match status" value="1"/>
</dbReference>
<dbReference type="InterPro" id="IPR013824">
    <property type="entry name" value="Topo_IA_cen_sub1"/>
</dbReference>
<feature type="domain" description="Topo IA-type catalytic" evidence="13">
    <location>
        <begin position="127"/>
        <end position="554"/>
    </location>
</feature>
<comment type="catalytic activity">
    <reaction evidence="1 10">
        <text>ATP-independent breakage of single-stranded DNA, followed by passage and rejoining.</text>
        <dbReference type="EC" id="5.6.2.1"/>
    </reaction>
</comment>
<dbReference type="InterPro" id="IPR023406">
    <property type="entry name" value="Topo_IA_AS"/>
</dbReference>
<feature type="site" description="Interaction with DNA" evidence="10">
    <location>
        <position position="292"/>
    </location>
</feature>
<comment type="similarity">
    <text evidence="2 10">Belongs to the type IA topoisomerase family.</text>
</comment>
<dbReference type="Pfam" id="PF01396">
    <property type="entry name" value="Zn_ribbon_Top1"/>
    <property type="match status" value="2"/>
</dbReference>
<evidence type="ECO:0000256" key="8">
    <source>
        <dbReference type="ARBA" id="ARBA00023125"/>
    </source>
</evidence>
<dbReference type="SMART" id="SM00436">
    <property type="entry name" value="TOP1Bc"/>
    <property type="match status" value="1"/>
</dbReference>
<gene>
    <name evidence="10" type="primary">topA</name>
    <name evidence="14" type="ORF">A3B19_02380</name>
</gene>
<dbReference type="SUPFAM" id="SSF57783">
    <property type="entry name" value="Zinc beta-ribbon"/>
    <property type="match status" value="1"/>
</dbReference>
<feature type="compositionally biased region" description="Basic and acidic residues" evidence="11">
    <location>
        <begin position="347"/>
        <end position="357"/>
    </location>
</feature>
<name>A0A1F5XIB5_9BACT</name>
<dbReference type="PRINTS" id="PR00417">
    <property type="entry name" value="PRTPISMRASEI"/>
</dbReference>
<sequence>MKLVIVESPTKAKTISQFLGKNFVIESSYGHVRDLPKSQLGVDVENNFQPKYIVPLKAKKNVSALKKKAAEAEKIILATDEDREGEAIAWHLAQVLEFNTNQHERIVFHEITKKAIEEALKNPRDIDMHMVNAQQARRILDRLVGYKLSPFLWQKVARGLSAGRVQSVAVRLIVEREAEIESFKKEEYWTIEGVFKKDGQSFSAQLYKINERVLEKFDIKNESGAKKILENLKGKNAVVSSVEKSAQERHAPPPFTTSTLQQAAFQRLRMSAKETMRNAQRLYEEGYITYMRTDSLNLSEESLLGAAGWIKGNLGEKYLLPKPRTFKTKSKSAQEAHEAIRPTDPSRAPEKLKKSTDPRETRLYELIWRRFIASQLPSAILENTKADIGVDGHTFRANGARLVFDGFLKIYQMKFSENILPELSARGGSASGGKENLNVESIAPLQHFTEPPPRYNEASLVKVLEKNGIGRPSTYAPTISTIQERGYVEKDEQRRLRSTETGKIVNAMLVEHFPEIVDVGFTAKMERDLDEIAEGRREWPPVIREFYEPFSKHLETKYESVDSQKIEEKTDESCPNCGKPMVIKRGRFGRFMACSGFPECKTTKKLPEASLNVKCPKCLEGDVVRRRGKKNGRYFFGCSKWPDCDFVSRTLPGGEKKE</sequence>
<dbReference type="InterPro" id="IPR003601">
    <property type="entry name" value="Topo_IA_2"/>
</dbReference>
<evidence type="ECO:0000256" key="10">
    <source>
        <dbReference type="HAMAP-Rule" id="MF_00952"/>
    </source>
</evidence>
<dbReference type="CDD" id="cd00186">
    <property type="entry name" value="TOP1Ac"/>
    <property type="match status" value="1"/>
</dbReference>
<dbReference type="Pfam" id="PF01751">
    <property type="entry name" value="Toprim"/>
    <property type="match status" value="1"/>
</dbReference>
<dbReference type="InterPro" id="IPR034149">
    <property type="entry name" value="TOPRIM_TopoI"/>
</dbReference>
<evidence type="ECO:0000256" key="7">
    <source>
        <dbReference type="ARBA" id="ARBA00023029"/>
    </source>
</evidence>
<evidence type="ECO:0000313" key="14">
    <source>
        <dbReference type="EMBL" id="OGF87619.1"/>
    </source>
</evidence>
<dbReference type="InterPro" id="IPR013497">
    <property type="entry name" value="Topo_IA_cen"/>
</dbReference>
<dbReference type="PROSITE" id="PS52039">
    <property type="entry name" value="TOPO_IA_2"/>
    <property type="match status" value="1"/>
</dbReference>
<feature type="site" description="Interaction with DNA" evidence="10">
    <location>
        <position position="153"/>
    </location>
</feature>
<dbReference type="GO" id="GO:0003917">
    <property type="term" value="F:DNA topoisomerase type I (single strand cut, ATP-independent) activity"/>
    <property type="evidence" value="ECO:0007669"/>
    <property type="project" value="UniProtKB-UniRule"/>
</dbReference>
<dbReference type="PROSITE" id="PS50880">
    <property type="entry name" value="TOPRIM"/>
    <property type="match status" value="1"/>
</dbReference>
<dbReference type="NCBIfam" id="TIGR01051">
    <property type="entry name" value="topA_bact"/>
    <property type="match status" value="1"/>
</dbReference>
<dbReference type="Gene3D" id="3.40.50.140">
    <property type="match status" value="1"/>
</dbReference>
<keyword evidence="4" id="KW-0863">Zinc-finger</keyword>
<dbReference type="SUPFAM" id="SSF56712">
    <property type="entry name" value="Prokaryotic type I DNA topoisomerase"/>
    <property type="match status" value="1"/>
</dbReference>
<dbReference type="SMART" id="SM00493">
    <property type="entry name" value="TOPRIM"/>
    <property type="match status" value="1"/>
</dbReference>
<dbReference type="EC" id="5.6.2.1" evidence="10"/>
<evidence type="ECO:0000259" key="12">
    <source>
        <dbReference type="PROSITE" id="PS50880"/>
    </source>
</evidence>
<evidence type="ECO:0000256" key="4">
    <source>
        <dbReference type="ARBA" id="ARBA00022771"/>
    </source>
</evidence>
<dbReference type="InterPro" id="IPR006171">
    <property type="entry name" value="TOPRIM_dom"/>
</dbReference>
<feature type="site" description="Interaction with DNA" evidence="10">
    <location>
        <position position="137"/>
    </location>
</feature>
<dbReference type="GO" id="GO:0005694">
    <property type="term" value="C:chromosome"/>
    <property type="evidence" value="ECO:0007669"/>
    <property type="project" value="InterPro"/>
</dbReference>
<comment type="subunit">
    <text evidence="10">Monomer.</text>
</comment>
<dbReference type="SMART" id="SM00437">
    <property type="entry name" value="TOP1Ac"/>
    <property type="match status" value="1"/>
</dbReference>
<dbReference type="AlphaFoldDB" id="A0A1F5XIB5"/>
<organism evidence="14 15">
    <name type="scientific">Candidatus Giovannonibacteria bacterium RIFCSPLOWO2_01_FULL_46_32</name>
    <dbReference type="NCBI Taxonomy" id="1798353"/>
    <lineage>
        <taxon>Bacteria</taxon>
        <taxon>Candidatus Giovannoniibacteriota</taxon>
    </lineage>
</organism>
<dbReference type="InterPro" id="IPR005733">
    <property type="entry name" value="TopoI_bac-type"/>
</dbReference>
<keyword evidence="8 10" id="KW-0238">DNA-binding</keyword>
<dbReference type="GO" id="GO:0006265">
    <property type="term" value="P:DNA topological change"/>
    <property type="evidence" value="ECO:0007669"/>
    <property type="project" value="UniProtKB-UniRule"/>
</dbReference>
<keyword evidence="7 10" id="KW-0799">Topoisomerase</keyword>
<feature type="region of interest" description="Interaction with DNA" evidence="10">
    <location>
        <begin position="161"/>
        <end position="166"/>
    </location>
</feature>
<feature type="domain" description="Toprim" evidence="12">
    <location>
        <begin position="1"/>
        <end position="111"/>
    </location>
</feature>
<evidence type="ECO:0000256" key="5">
    <source>
        <dbReference type="ARBA" id="ARBA00022833"/>
    </source>
</evidence>
<comment type="caution">
    <text evidence="14">The sequence shown here is derived from an EMBL/GenBank/DDBJ whole genome shotgun (WGS) entry which is preliminary data.</text>
</comment>
<dbReference type="GO" id="GO:0003677">
    <property type="term" value="F:DNA binding"/>
    <property type="evidence" value="ECO:0007669"/>
    <property type="project" value="UniProtKB-KW"/>
</dbReference>
<reference evidence="14 15" key="1">
    <citation type="journal article" date="2016" name="Nat. Commun.">
        <title>Thousands of microbial genomes shed light on interconnected biogeochemical processes in an aquifer system.</title>
        <authorList>
            <person name="Anantharaman K."/>
            <person name="Brown C.T."/>
            <person name="Hug L.A."/>
            <person name="Sharon I."/>
            <person name="Castelle C.J."/>
            <person name="Probst A.J."/>
            <person name="Thomas B.C."/>
            <person name="Singh A."/>
            <person name="Wilkins M.J."/>
            <person name="Karaoz U."/>
            <person name="Brodie E.L."/>
            <person name="Williams K.H."/>
            <person name="Hubbard S.S."/>
            <person name="Banfield J.F."/>
        </authorList>
    </citation>
    <scope>NUCLEOTIDE SEQUENCE [LARGE SCALE GENOMIC DNA]</scope>
</reference>
<evidence type="ECO:0000256" key="9">
    <source>
        <dbReference type="ARBA" id="ARBA00023235"/>
    </source>
</evidence>
<comment type="function">
    <text evidence="10">Releases the supercoiling and torsional tension of DNA, which is introduced during the DNA replication and transcription, by transiently cleaving and rejoining one strand of the DNA duplex. Introduces a single-strand break via transesterification at a target site in duplex DNA. The scissile phosphodiester is attacked by the catalytic tyrosine of the enzyme, resulting in the formation of a DNA-(5'-phosphotyrosyl)-enzyme intermediate and the expulsion of a 3'-OH DNA strand. The free DNA strand then undergoes passage around the unbroken strand, thus removing DNA supercoils. Finally, in the religation step, the DNA 3'-OH attacks the covalent intermediate to expel the active-site tyrosine and restore the DNA phosphodiester backbone.</text>
</comment>
<dbReference type="Pfam" id="PF01131">
    <property type="entry name" value="Topoisom_bac"/>
    <property type="match status" value="1"/>
</dbReference>
<feature type="site" description="Interaction with DNA" evidence="10">
    <location>
        <position position="146"/>
    </location>
</feature>
<feature type="site" description="Interaction with DNA" evidence="10">
    <location>
        <position position="485"/>
    </location>
</feature>
<keyword evidence="5" id="KW-0862">Zinc</keyword>
<feature type="active site" description="O-(5'-phospho-DNA)-tyrosine intermediate" evidence="10">
    <location>
        <position position="290"/>
    </location>
</feature>
<evidence type="ECO:0000256" key="3">
    <source>
        <dbReference type="ARBA" id="ARBA00022723"/>
    </source>
</evidence>
<dbReference type="InterPro" id="IPR028612">
    <property type="entry name" value="Topoisom_1_IA"/>
</dbReference>
<dbReference type="CDD" id="cd03363">
    <property type="entry name" value="TOPRIM_TopoIA_TopoI"/>
    <property type="match status" value="1"/>
</dbReference>
<accession>A0A1F5XIB5</accession>
<dbReference type="InterPro" id="IPR013825">
    <property type="entry name" value="Topo_IA_cen_sub2"/>
</dbReference>
<dbReference type="Gene3D" id="3.30.65.10">
    <property type="entry name" value="Bacterial Topoisomerase I, domain 1"/>
    <property type="match status" value="2"/>
</dbReference>
<feature type="site" description="Interaction with DNA" evidence="10">
    <location>
        <position position="138"/>
    </location>
</feature>
<proteinExistence type="inferred from homology"/>
<dbReference type="InterPro" id="IPR000380">
    <property type="entry name" value="Topo_IA"/>
</dbReference>
<evidence type="ECO:0000256" key="6">
    <source>
        <dbReference type="ARBA" id="ARBA00022842"/>
    </source>
</evidence>
<evidence type="ECO:0000256" key="11">
    <source>
        <dbReference type="SAM" id="MobiDB-lite"/>
    </source>
</evidence>
<keyword evidence="9 10" id="KW-0413">Isomerase</keyword>
<keyword evidence="3" id="KW-0479">Metal-binding</keyword>
<feature type="site" description="Interaction with DNA" evidence="10">
    <location>
        <position position="141"/>
    </location>
</feature>
<protein>
    <recommendedName>
        <fullName evidence="10">DNA topoisomerase 1</fullName>
        <ecNumber evidence="10">5.6.2.1</ecNumber>
    </recommendedName>
    <alternativeName>
        <fullName evidence="10">DNA topoisomerase I</fullName>
    </alternativeName>
</protein>
<dbReference type="GO" id="GO:0008270">
    <property type="term" value="F:zinc ion binding"/>
    <property type="evidence" value="ECO:0007669"/>
    <property type="project" value="UniProtKB-KW"/>
</dbReference>
<feature type="compositionally biased region" description="Basic and acidic residues" evidence="11">
    <location>
        <begin position="332"/>
        <end position="341"/>
    </location>
</feature>
<dbReference type="HAMAP" id="MF_00952">
    <property type="entry name" value="Topoisom_1_prok"/>
    <property type="match status" value="1"/>
</dbReference>
<evidence type="ECO:0000313" key="15">
    <source>
        <dbReference type="Proteomes" id="UP000177346"/>
    </source>
</evidence>
<dbReference type="Gene3D" id="1.10.290.10">
    <property type="entry name" value="Topoisomerase I, domain 4"/>
    <property type="match status" value="1"/>
</dbReference>
<keyword evidence="6" id="KW-0460">Magnesium</keyword>